<evidence type="ECO:0000313" key="15">
    <source>
        <dbReference type="Proteomes" id="UP000685013"/>
    </source>
</evidence>
<evidence type="ECO:0000256" key="11">
    <source>
        <dbReference type="ARBA" id="ARBA00049507"/>
    </source>
</evidence>
<dbReference type="Pfam" id="PF20434">
    <property type="entry name" value="BD-FAE"/>
    <property type="match status" value="1"/>
</dbReference>
<evidence type="ECO:0000256" key="5">
    <source>
        <dbReference type="ARBA" id="ARBA00022824"/>
    </source>
</evidence>
<proteinExistence type="inferred from homology"/>
<sequence length="508" mass="56072">MAATADRLRPVVTFAGQGIRFDQDSAETPPLLSRMLSYPIGIIHHQLSRRLGAGKPQPPRRQQSFSRDFGHAAAETVLVTRLSFTLLRSLGVGYRWIVRLTALAVYAILLMPGFLQVMYDYFFSSQIRRNIIYGNQPRNCLDLYLPTNTDEKKPVVIFVSGGAWIIGNKAWGALLGMQLAERDVIVASIDYRNFPQGTISDMVTDVSQGISFVCKNIADYGGDPDRIFLMGQSAGAHISVCALLEQAIKEAGKGESVDWSVSQMKAYFGLSGGYNLSKLVEHFDSRGLYRSLFLSIMEGEESLAQFSPEIRIQDPSIRDAVSSLPPFVLFHGTGDYSIPSDASKTFVETLRKVGAQANLFLYEGKTHTDLFLQDPFRGGSYELFDQLVAILHAGDEEALAKDSMAPPKLRLVPEILIRLAGMRSSRLGKRLAEYVFSGRRVWVTGVGLVWSGLGVGAWWVQVAVFGNGSIPDVRQQASQIVSQIVGCRRPADRFIKTGFADLGERNSN</sequence>
<feature type="non-terminal residue" evidence="14">
    <location>
        <position position="1"/>
    </location>
</feature>
<dbReference type="InterPro" id="IPR049492">
    <property type="entry name" value="BD-FAE-like_dom"/>
</dbReference>
<evidence type="ECO:0000256" key="1">
    <source>
        <dbReference type="ARBA" id="ARBA00004586"/>
    </source>
</evidence>
<comment type="similarity">
    <text evidence="9">Belongs to the AB hydrolase superfamily. Isoprenylcysteine methylesterase family.</text>
</comment>
<evidence type="ECO:0000256" key="6">
    <source>
        <dbReference type="ARBA" id="ARBA00022989"/>
    </source>
</evidence>
<evidence type="ECO:0000256" key="4">
    <source>
        <dbReference type="ARBA" id="ARBA00022801"/>
    </source>
</evidence>
<dbReference type="PANTHER" id="PTHR48081:SF33">
    <property type="entry name" value="KYNURENINE FORMAMIDASE"/>
    <property type="match status" value="1"/>
</dbReference>
<dbReference type="Proteomes" id="UP000685013">
    <property type="component" value="Chromosome 1"/>
</dbReference>
<comment type="subcellular location">
    <subcellularLocation>
        <location evidence="1">Endoplasmic reticulum membrane</location>
    </subcellularLocation>
    <subcellularLocation>
        <location evidence="2">Golgi apparatus membrane</location>
        <topology evidence="2">Multi-pass membrane protein</topology>
    </subcellularLocation>
</comment>
<keyword evidence="4" id="KW-0378">Hydrolase</keyword>
<evidence type="ECO:0000256" key="10">
    <source>
        <dbReference type="ARBA" id="ARBA00038928"/>
    </source>
</evidence>
<evidence type="ECO:0000259" key="13">
    <source>
        <dbReference type="Pfam" id="PF20434"/>
    </source>
</evidence>
<evidence type="ECO:0000256" key="8">
    <source>
        <dbReference type="ARBA" id="ARBA00023136"/>
    </source>
</evidence>
<dbReference type="InterPro" id="IPR050300">
    <property type="entry name" value="GDXG_lipolytic_enzyme"/>
</dbReference>
<dbReference type="GO" id="GO:0000139">
    <property type="term" value="C:Golgi membrane"/>
    <property type="evidence" value="ECO:0007669"/>
    <property type="project" value="UniProtKB-SubCell"/>
</dbReference>
<dbReference type="PANTHER" id="PTHR48081">
    <property type="entry name" value="AB HYDROLASE SUPERFAMILY PROTEIN C4A8.06C"/>
    <property type="match status" value="1"/>
</dbReference>
<evidence type="ECO:0000256" key="2">
    <source>
        <dbReference type="ARBA" id="ARBA00004653"/>
    </source>
</evidence>
<keyword evidence="15" id="KW-1185">Reference proteome</keyword>
<feature type="domain" description="BD-FAE-like" evidence="13">
    <location>
        <begin position="141"/>
        <end position="350"/>
    </location>
</feature>
<keyword evidence="5" id="KW-0256">Endoplasmic reticulum</keyword>
<evidence type="ECO:0000256" key="12">
    <source>
        <dbReference type="SAM" id="Phobius"/>
    </source>
</evidence>
<accession>A0AAV6P5U4</accession>
<keyword evidence="3 12" id="KW-0812">Transmembrane</keyword>
<dbReference type="GO" id="GO:0005789">
    <property type="term" value="C:endoplasmic reticulum membrane"/>
    <property type="evidence" value="ECO:0007669"/>
    <property type="project" value="UniProtKB-SubCell"/>
</dbReference>
<name>A0AAV6P5U4_9ROSI</name>
<protein>
    <recommendedName>
        <fullName evidence="10">protein-S-isoprenylcysteine alpha-carbonyl methylesterase</fullName>
        <ecNumber evidence="10">3.1.1.n2</ecNumber>
    </recommendedName>
</protein>
<keyword evidence="6 12" id="KW-1133">Transmembrane helix</keyword>
<organism evidence="14 15">
    <name type="scientific">Cucurbita argyrosperma subsp. sororia</name>
    <dbReference type="NCBI Taxonomy" id="37648"/>
    <lineage>
        <taxon>Eukaryota</taxon>
        <taxon>Viridiplantae</taxon>
        <taxon>Streptophyta</taxon>
        <taxon>Embryophyta</taxon>
        <taxon>Tracheophyta</taxon>
        <taxon>Spermatophyta</taxon>
        <taxon>Magnoliopsida</taxon>
        <taxon>eudicotyledons</taxon>
        <taxon>Gunneridae</taxon>
        <taxon>Pentapetalae</taxon>
        <taxon>rosids</taxon>
        <taxon>fabids</taxon>
        <taxon>Cucurbitales</taxon>
        <taxon>Cucurbitaceae</taxon>
        <taxon>Cucurbiteae</taxon>
        <taxon>Cucurbita</taxon>
    </lineage>
</organism>
<evidence type="ECO:0000256" key="3">
    <source>
        <dbReference type="ARBA" id="ARBA00022692"/>
    </source>
</evidence>
<reference evidence="14 15" key="1">
    <citation type="journal article" date="2021" name="Hortic Res">
        <title>The domestication of Cucurbita argyrosperma as revealed by the genome of its wild relative.</title>
        <authorList>
            <person name="Barrera-Redondo J."/>
            <person name="Sanchez-de la Vega G."/>
            <person name="Aguirre-Liguori J.A."/>
            <person name="Castellanos-Morales G."/>
            <person name="Gutierrez-Guerrero Y.T."/>
            <person name="Aguirre-Dugua X."/>
            <person name="Aguirre-Planter E."/>
            <person name="Tenaillon M.I."/>
            <person name="Lira-Saade R."/>
            <person name="Eguiarte L.E."/>
        </authorList>
    </citation>
    <scope>NUCLEOTIDE SEQUENCE [LARGE SCALE GENOMIC DNA]</scope>
    <source>
        <strain evidence="14">JBR-2021</strain>
    </source>
</reference>
<keyword evidence="7" id="KW-0333">Golgi apparatus</keyword>
<feature type="transmembrane region" description="Helical" evidence="12">
    <location>
        <begin position="96"/>
        <end position="119"/>
    </location>
</feature>
<dbReference type="GO" id="GO:0016787">
    <property type="term" value="F:hydrolase activity"/>
    <property type="evidence" value="ECO:0007669"/>
    <property type="project" value="UniProtKB-KW"/>
</dbReference>
<gene>
    <name evidence="14" type="primary">ICME</name>
    <name evidence="14" type="ORF">SDJN03_00386</name>
</gene>
<dbReference type="AlphaFoldDB" id="A0AAV6P5U4"/>
<dbReference type="FunFam" id="3.40.50.1820:FF:000084">
    <property type="entry name" value="Isoprenylcysteine alpha-carbonyl methylesterase ICME"/>
    <property type="match status" value="1"/>
</dbReference>
<evidence type="ECO:0000313" key="14">
    <source>
        <dbReference type="EMBL" id="KAG6607044.1"/>
    </source>
</evidence>
<comment type="caution">
    <text evidence="14">The sequence shown here is derived from an EMBL/GenBank/DDBJ whole genome shotgun (WGS) entry which is preliminary data.</text>
</comment>
<comment type="catalytic activity">
    <reaction evidence="11">
        <text>[protein]-C-terminal S-[(2E,6E)-farnesyl]-L-cysteine methyl ester + H2O = [protein]-C-terminal S-[(2E,6E)-farnesyl]-L-cysteine + methanol + H(+)</text>
        <dbReference type="Rhea" id="RHEA:48520"/>
        <dbReference type="Rhea" id="RHEA-COMP:12125"/>
        <dbReference type="Rhea" id="RHEA-COMP:12126"/>
        <dbReference type="ChEBI" id="CHEBI:15377"/>
        <dbReference type="ChEBI" id="CHEBI:15378"/>
        <dbReference type="ChEBI" id="CHEBI:17790"/>
        <dbReference type="ChEBI" id="CHEBI:90510"/>
        <dbReference type="ChEBI" id="CHEBI:90511"/>
        <dbReference type="EC" id="3.1.1.n2"/>
    </reaction>
</comment>
<keyword evidence="8 12" id="KW-0472">Membrane</keyword>
<dbReference type="EMBL" id="JAGKQH010000001">
    <property type="protein sequence ID" value="KAG6607044.1"/>
    <property type="molecule type" value="Genomic_DNA"/>
</dbReference>
<evidence type="ECO:0000256" key="7">
    <source>
        <dbReference type="ARBA" id="ARBA00023034"/>
    </source>
</evidence>
<dbReference type="EC" id="3.1.1.n2" evidence="10"/>
<evidence type="ECO:0000256" key="9">
    <source>
        <dbReference type="ARBA" id="ARBA00038028"/>
    </source>
</evidence>